<dbReference type="CDD" id="cd04301">
    <property type="entry name" value="NAT_SF"/>
    <property type="match status" value="1"/>
</dbReference>
<sequence>MSAERFVRAARLADVDDVVRIQVAAWRAAYGPRLPAAVLEEITGEEAGRRFREQWLAAVESPPTSRHRVIVATDTAGGEGAAPHRVTAGFAALGPASDPDLWPATDAEVYALHVDPELAGAGHGSRLLNAAVDHLVEDGFRTAHLWTLEEGDPLRAFAESSGWRPDGARRTVDADGLLPMVRLHVAIGE</sequence>
<reference evidence="4 5" key="1">
    <citation type="submission" date="2020-08" db="EMBL/GenBank/DDBJ databases">
        <title>Sequencing the genomes of 1000 actinobacteria strains.</title>
        <authorList>
            <person name="Klenk H.-P."/>
        </authorList>
    </citation>
    <scope>NUCLEOTIDE SEQUENCE [LARGE SCALE GENOMIC DNA]</scope>
    <source>
        <strain evidence="4 5">DSM 44551</strain>
    </source>
</reference>
<proteinExistence type="predicted"/>
<evidence type="ECO:0000256" key="2">
    <source>
        <dbReference type="ARBA" id="ARBA00023315"/>
    </source>
</evidence>
<dbReference type="SUPFAM" id="SSF55729">
    <property type="entry name" value="Acyl-CoA N-acyltransferases (Nat)"/>
    <property type="match status" value="1"/>
</dbReference>
<evidence type="ECO:0000313" key="5">
    <source>
        <dbReference type="Proteomes" id="UP000572635"/>
    </source>
</evidence>
<dbReference type="InterPro" id="IPR016181">
    <property type="entry name" value="Acyl_CoA_acyltransferase"/>
</dbReference>
<evidence type="ECO:0000256" key="1">
    <source>
        <dbReference type="ARBA" id="ARBA00022679"/>
    </source>
</evidence>
<accession>A0A7W8QL21</accession>
<dbReference type="Pfam" id="PF00583">
    <property type="entry name" value="Acetyltransf_1"/>
    <property type="match status" value="1"/>
</dbReference>
<name>A0A7W8QL21_9ACTN</name>
<comment type="caution">
    <text evidence="4">The sequence shown here is derived from an EMBL/GenBank/DDBJ whole genome shotgun (WGS) entry which is preliminary data.</text>
</comment>
<protein>
    <submittedName>
        <fullName evidence="4">Ribosomal protein S18 acetylase RimI-like enzyme</fullName>
    </submittedName>
</protein>
<keyword evidence="2" id="KW-0012">Acyltransferase</keyword>
<dbReference type="Proteomes" id="UP000572635">
    <property type="component" value="Unassembled WGS sequence"/>
</dbReference>
<feature type="domain" description="N-acetyltransferase" evidence="3">
    <location>
        <begin position="37"/>
        <end position="185"/>
    </location>
</feature>
<dbReference type="PANTHER" id="PTHR43877:SF1">
    <property type="entry name" value="ACETYLTRANSFERASE"/>
    <property type="match status" value="1"/>
</dbReference>
<gene>
    <name evidence="4" type="ORF">HDA36_002298</name>
</gene>
<dbReference type="GO" id="GO:0005840">
    <property type="term" value="C:ribosome"/>
    <property type="evidence" value="ECO:0007669"/>
    <property type="project" value="UniProtKB-KW"/>
</dbReference>
<dbReference type="InterPro" id="IPR050832">
    <property type="entry name" value="Bact_Acetyltransf"/>
</dbReference>
<keyword evidence="4" id="KW-0687">Ribonucleoprotein</keyword>
<dbReference type="GO" id="GO:0016747">
    <property type="term" value="F:acyltransferase activity, transferring groups other than amino-acyl groups"/>
    <property type="evidence" value="ECO:0007669"/>
    <property type="project" value="InterPro"/>
</dbReference>
<dbReference type="EMBL" id="JACHDB010000001">
    <property type="protein sequence ID" value="MBB5432214.1"/>
    <property type="molecule type" value="Genomic_DNA"/>
</dbReference>
<dbReference type="PANTHER" id="PTHR43877">
    <property type="entry name" value="AMINOALKYLPHOSPHONATE N-ACETYLTRANSFERASE-RELATED-RELATED"/>
    <property type="match status" value="1"/>
</dbReference>
<dbReference type="PROSITE" id="PS51186">
    <property type="entry name" value="GNAT"/>
    <property type="match status" value="1"/>
</dbReference>
<dbReference type="AlphaFoldDB" id="A0A7W8QL21"/>
<keyword evidence="5" id="KW-1185">Reference proteome</keyword>
<dbReference type="InterPro" id="IPR000182">
    <property type="entry name" value="GNAT_dom"/>
</dbReference>
<organism evidence="4 5">
    <name type="scientific">Nocardiopsis composta</name>
    <dbReference type="NCBI Taxonomy" id="157465"/>
    <lineage>
        <taxon>Bacteria</taxon>
        <taxon>Bacillati</taxon>
        <taxon>Actinomycetota</taxon>
        <taxon>Actinomycetes</taxon>
        <taxon>Streptosporangiales</taxon>
        <taxon>Nocardiopsidaceae</taxon>
        <taxon>Nocardiopsis</taxon>
    </lineage>
</organism>
<keyword evidence="1" id="KW-0808">Transferase</keyword>
<keyword evidence="4" id="KW-0689">Ribosomal protein</keyword>
<dbReference type="Gene3D" id="3.40.630.30">
    <property type="match status" value="1"/>
</dbReference>
<evidence type="ECO:0000313" key="4">
    <source>
        <dbReference type="EMBL" id="MBB5432214.1"/>
    </source>
</evidence>
<evidence type="ECO:0000259" key="3">
    <source>
        <dbReference type="PROSITE" id="PS51186"/>
    </source>
</evidence>
<dbReference type="RefSeq" id="WP_184391812.1">
    <property type="nucleotide sequence ID" value="NZ_BAAAJD010000002.1"/>
</dbReference>